<dbReference type="Proteomes" id="UP000000763">
    <property type="component" value="Chromosome 7"/>
</dbReference>
<gene>
    <name evidence="1" type="primary">OSJNBb0095H08.18</name>
</gene>
<dbReference type="AlphaFoldDB" id="Q7XHL9"/>
<accession>Q7XHL9</accession>
<name>Q7XHL9_ORYSJ</name>
<reference evidence="2" key="2">
    <citation type="journal article" date="2008" name="Nucleic Acids Res.">
        <title>The rice annotation project database (RAP-DB): 2008 update.</title>
        <authorList>
            <consortium name="The rice annotation project (RAP)"/>
        </authorList>
    </citation>
    <scope>GENOME REANNOTATION</scope>
    <source>
        <strain evidence="2">cv. Nipponbare</strain>
    </source>
</reference>
<proteinExistence type="predicted"/>
<evidence type="ECO:0000313" key="1">
    <source>
        <dbReference type="EMBL" id="BAC80116.1"/>
    </source>
</evidence>
<sequence length="68" mass="7372">MGEPCAVADSGRGLADDNRVLQCASRQRLLTYPVAELKRPLATLFYTSGTLATQKSLVNFPMSTINGR</sequence>
<evidence type="ECO:0000313" key="2">
    <source>
        <dbReference type="Proteomes" id="UP000000763"/>
    </source>
</evidence>
<protein>
    <submittedName>
        <fullName evidence="1">Uncharacterized protein</fullName>
    </submittedName>
</protein>
<dbReference type="EMBL" id="AP005783">
    <property type="protein sequence ID" value="BAC80116.1"/>
    <property type="molecule type" value="Genomic_DNA"/>
</dbReference>
<reference evidence="2" key="1">
    <citation type="journal article" date="2005" name="Nature">
        <title>The map-based sequence of the rice genome.</title>
        <authorList>
            <consortium name="International rice genome sequencing project (IRGSP)"/>
            <person name="Matsumoto T."/>
            <person name="Wu J."/>
            <person name="Kanamori H."/>
            <person name="Katayose Y."/>
            <person name="Fujisawa M."/>
            <person name="Namiki N."/>
            <person name="Mizuno H."/>
            <person name="Yamamoto K."/>
            <person name="Antonio B.A."/>
            <person name="Baba T."/>
            <person name="Sakata K."/>
            <person name="Nagamura Y."/>
            <person name="Aoki H."/>
            <person name="Arikawa K."/>
            <person name="Arita K."/>
            <person name="Bito T."/>
            <person name="Chiden Y."/>
            <person name="Fujitsuka N."/>
            <person name="Fukunaka R."/>
            <person name="Hamada M."/>
            <person name="Harada C."/>
            <person name="Hayashi A."/>
            <person name="Hijishita S."/>
            <person name="Honda M."/>
            <person name="Hosokawa S."/>
            <person name="Ichikawa Y."/>
            <person name="Idonuma A."/>
            <person name="Iijima M."/>
            <person name="Ikeda M."/>
            <person name="Ikeno M."/>
            <person name="Ito K."/>
            <person name="Ito S."/>
            <person name="Ito T."/>
            <person name="Ito Y."/>
            <person name="Ito Y."/>
            <person name="Iwabuchi A."/>
            <person name="Kamiya K."/>
            <person name="Karasawa W."/>
            <person name="Kurita K."/>
            <person name="Katagiri S."/>
            <person name="Kikuta A."/>
            <person name="Kobayashi H."/>
            <person name="Kobayashi N."/>
            <person name="Machita K."/>
            <person name="Maehara T."/>
            <person name="Masukawa M."/>
            <person name="Mizubayashi T."/>
            <person name="Mukai Y."/>
            <person name="Nagasaki H."/>
            <person name="Nagata Y."/>
            <person name="Naito S."/>
            <person name="Nakashima M."/>
            <person name="Nakama Y."/>
            <person name="Nakamichi Y."/>
            <person name="Nakamura M."/>
            <person name="Meguro A."/>
            <person name="Negishi M."/>
            <person name="Ohta I."/>
            <person name="Ohta T."/>
            <person name="Okamoto M."/>
            <person name="Ono N."/>
            <person name="Saji S."/>
            <person name="Sakaguchi M."/>
            <person name="Sakai K."/>
            <person name="Shibata M."/>
            <person name="Shimokawa T."/>
            <person name="Song J."/>
            <person name="Takazaki Y."/>
            <person name="Terasawa K."/>
            <person name="Tsugane M."/>
            <person name="Tsuji K."/>
            <person name="Ueda S."/>
            <person name="Waki K."/>
            <person name="Yamagata H."/>
            <person name="Yamamoto M."/>
            <person name="Yamamoto S."/>
            <person name="Yamane H."/>
            <person name="Yoshiki S."/>
            <person name="Yoshihara R."/>
            <person name="Yukawa K."/>
            <person name="Zhong H."/>
            <person name="Yano M."/>
            <person name="Yuan Q."/>
            <person name="Ouyang S."/>
            <person name="Liu J."/>
            <person name="Jones K.M."/>
            <person name="Gansberger K."/>
            <person name="Moffat K."/>
            <person name="Hill J."/>
            <person name="Bera J."/>
            <person name="Fadrosh D."/>
            <person name="Jin S."/>
            <person name="Johri S."/>
            <person name="Kim M."/>
            <person name="Overton L."/>
            <person name="Reardon M."/>
            <person name="Tsitrin T."/>
            <person name="Vuong H."/>
            <person name="Weaver B."/>
            <person name="Ciecko A."/>
            <person name="Tallon L."/>
            <person name="Jackson J."/>
            <person name="Pai G."/>
            <person name="Aken S.V."/>
            <person name="Utterback T."/>
            <person name="Reidmuller S."/>
            <person name="Feldblyum T."/>
            <person name="Hsiao J."/>
            <person name="Zismann V."/>
            <person name="Iobst S."/>
            <person name="de Vazeille A.R."/>
            <person name="Buell C.R."/>
            <person name="Ying K."/>
            <person name="Li Y."/>
            <person name="Lu T."/>
            <person name="Huang Y."/>
            <person name="Zhao Q."/>
            <person name="Feng Q."/>
            <person name="Zhang L."/>
            <person name="Zhu J."/>
            <person name="Weng Q."/>
            <person name="Mu J."/>
            <person name="Lu Y."/>
            <person name="Fan D."/>
            <person name="Liu Y."/>
            <person name="Guan J."/>
            <person name="Zhang Y."/>
            <person name="Yu S."/>
            <person name="Liu X."/>
            <person name="Zhang Y."/>
            <person name="Hong G."/>
            <person name="Han B."/>
            <person name="Choisne N."/>
            <person name="Demange N."/>
            <person name="Orjeda G."/>
            <person name="Samain S."/>
            <person name="Cattolico L."/>
            <person name="Pelletier E."/>
            <person name="Couloux A."/>
            <person name="Segurens B."/>
            <person name="Wincker P."/>
            <person name="D'Hont A."/>
            <person name="Scarpelli C."/>
            <person name="Weissenbach J."/>
            <person name="Salanoubat M."/>
            <person name="Quetier F."/>
            <person name="Yu Y."/>
            <person name="Kim H.R."/>
            <person name="Rambo T."/>
            <person name="Currie J."/>
            <person name="Collura K."/>
            <person name="Luo M."/>
            <person name="Yang T."/>
            <person name="Ammiraju J.S.S."/>
            <person name="Engler F."/>
            <person name="Soderlund C."/>
            <person name="Wing R.A."/>
            <person name="Palmer L.E."/>
            <person name="de la Bastide M."/>
            <person name="Spiegel L."/>
            <person name="Nascimento L."/>
            <person name="Zutavern T."/>
            <person name="O'Shaughnessy A."/>
            <person name="Dike S."/>
            <person name="Dedhia N."/>
            <person name="Preston R."/>
            <person name="Balija V."/>
            <person name="McCombie W.R."/>
            <person name="Chow T."/>
            <person name="Chen H."/>
            <person name="Chung M."/>
            <person name="Chen C."/>
            <person name="Shaw J."/>
            <person name="Wu H."/>
            <person name="Hsiao K."/>
            <person name="Chao Y."/>
            <person name="Chu M."/>
            <person name="Cheng C."/>
            <person name="Hour A."/>
            <person name="Lee P."/>
            <person name="Lin S."/>
            <person name="Lin Y."/>
            <person name="Liou J."/>
            <person name="Liu S."/>
            <person name="Hsing Y."/>
            <person name="Raghuvanshi S."/>
            <person name="Mohanty A."/>
            <person name="Bharti A.K."/>
            <person name="Gaur A."/>
            <person name="Gupta V."/>
            <person name="Kumar D."/>
            <person name="Ravi V."/>
            <person name="Vij S."/>
            <person name="Kapur A."/>
            <person name="Khurana P."/>
            <person name="Khurana P."/>
            <person name="Khurana J.P."/>
            <person name="Tyagi A.K."/>
            <person name="Gaikwad K."/>
            <person name="Singh A."/>
            <person name="Dalal V."/>
            <person name="Srivastava S."/>
            <person name="Dixit A."/>
            <person name="Pal A.K."/>
            <person name="Ghazi I.A."/>
            <person name="Yadav M."/>
            <person name="Pandit A."/>
            <person name="Bhargava A."/>
            <person name="Sureshbabu K."/>
            <person name="Batra K."/>
            <person name="Sharma T.R."/>
            <person name="Mohapatra T."/>
            <person name="Singh N.K."/>
            <person name="Messing J."/>
            <person name="Nelson A.B."/>
            <person name="Fuks G."/>
            <person name="Kavchok S."/>
            <person name="Keizer G."/>
            <person name="Linton E."/>
            <person name="Llaca V."/>
            <person name="Song R."/>
            <person name="Tanyolac B."/>
            <person name="Young S."/>
            <person name="Ho-Il K."/>
            <person name="Hahn J.H."/>
            <person name="Sangsakoo G."/>
            <person name="Vanavichit A."/>
            <person name="de Mattos Luiz.A.T."/>
            <person name="Zimmer P.D."/>
            <person name="Malone G."/>
            <person name="Dellagostin O."/>
            <person name="de Oliveira A.C."/>
            <person name="Bevan M."/>
            <person name="Bancroft I."/>
            <person name="Minx P."/>
            <person name="Cordum H."/>
            <person name="Wilson R."/>
            <person name="Cheng Z."/>
            <person name="Jin W."/>
            <person name="Jiang J."/>
            <person name="Leong S.A."/>
            <person name="Iwama H."/>
            <person name="Gojobori T."/>
            <person name="Itoh T."/>
            <person name="Niimura Y."/>
            <person name="Fujii Y."/>
            <person name="Habara T."/>
            <person name="Sakai H."/>
            <person name="Sato Y."/>
            <person name="Wilson G."/>
            <person name="Kumar K."/>
            <person name="McCouch S."/>
            <person name="Juretic N."/>
            <person name="Hoen D."/>
            <person name="Wright S."/>
            <person name="Bruskiewich R."/>
            <person name="Bureau T."/>
            <person name="Miyao A."/>
            <person name="Hirochika H."/>
            <person name="Nishikawa T."/>
            <person name="Kadowaki K."/>
            <person name="Sugiura M."/>
            <person name="Burr B."/>
            <person name="Sasaki T."/>
        </authorList>
    </citation>
    <scope>NUCLEOTIDE SEQUENCE [LARGE SCALE GENOMIC DNA]</scope>
    <source>
        <strain evidence="2">cv. Nipponbare</strain>
    </source>
</reference>
<organism evidence="1 2">
    <name type="scientific">Oryza sativa subsp. japonica</name>
    <name type="common">Rice</name>
    <dbReference type="NCBI Taxonomy" id="39947"/>
    <lineage>
        <taxon>Eukaryota</taxon>
        <taxon>Viridiplantae</taxon>
        <taxon>Streptophyta</taxon>
        <taxon>Embryophyta</taxon>
        <taxon>Tracheophyta</taxon>
        <taxon>Spermatophyta</taxon>
        <taxon>Magnoliopsida</taxon>
        <taxon>Liliopsida</taxon>
        <taxon>Poales</taxon>
        <taxon>Poaceae</taxon>
        <taxon>BOP clade</taxon>
        <taxon>Oryzoideae</taxon>
        <taxon>Oryzeae</taxon>
        <taxon>Oryzinae</taxon>
        <taxon>Oryza</taxon>
        <taxon>Oryza sativa</taxon>
    </lineage>
</organism>